<dbReference type="GO" id="GO:0016567">
    <property type="term" value="P:protein ubiquitination"/>
    <property type="evidence" value="ECO:0007669"/>
    <property type="project" value="InterPro"/>
</dbReference>
<reference evidence="11" key="1">
    <citation type="submission" date="2022-08" db="EMBL/GenBank/DDBJ databases">
        <authorList>
            <person name="Gutierrez-Valencia J."/>
        </authorList>
    </citation>
    <scope>NUCLEOTIDE SEQUENCE</scope>
</reference>
<feature type="domain" description="RING-type" evidence="10">
    <location>
        <begin position="21"/>
        <end position="63"/>
    </location>
</feature>
<dbReference type="GO" id="GO:0008270">
    <property type="term" value="F:zinc ion binding"/>
    <property type="evidence" value="ECO:0007669"/>
    <property type="project" value="UniProtKB-KW"/>
</dbReference>
<comment type="catalytic activity">
    <reaction evidence="1">
        <text>S-ubiquitinyl-[E2 ubiquitin-conjugating enzyme]-L-cysteine + [acceptor protein]-L-lysine = [E2 ubiquitin-conjugating enzyme]-L-cysteine + N(6)-ubiquitinyl-[acceptor protein]-L-lysine.</text>
        <dbReference type="EC" id="2.3.2.27"/>
    </reaction>
</comment>
<evidence type="ECO:0000256" key="4">
    <source>
        <dbReference type="ARBA" id="ARBA00022679"/>
    </source>
</evidence>
<evidence type="ECO:0000259" key="10">
    <source>
        <dbReference type="PROSITE" id="PS50089"/>
    </source>
</evidence>
<protein>
    <recommendedName>
        <fullName evidence="3">RING-type E3 ubiquitin transferase</fullName>
        <ecNumber evidence="3">2.3.2.27</ecNumber>
    </recommendedName>
</protein>
<dbReference type="Proteomes" id="UP001154282">
    <property type="component" value="Unassembled WGS sequence"/>
</dbReference>
<proteinExistence type="predicted"/>
<keyword evidence="4" id="KW-0808">Transferase</keyword>
<dbReference type="AlphaFoldDB" id="A0AAV0MLI4"/>
<dbReference type="SUPFAM" id="SSF57850">
    <property type="entry name" value="RING/U-box"/>
    <property type="match status" value="1"/>
</dbReference>
<evidence type="ECO:0000256" key="3">
    <source>
        <dbReference type="ARBA" id="ARBA00012483"/>
    </source>
</evidence>
<evidence type="ECO:0000256" key="1">
    <source>
        <dbReference type="ARBA" id="ARBA00000900"/>
    </source>
</evidence>
<dbReference type="EC" id="2.3.2.27" evidence="3"/>
<evidence type="ECO:0000256" key="7">
    <source>
        <dbReference type="ARBA" id="ARBA00022786"/>
    </source>
</evidence>
<keyword evidence="5" id="KW-0479">Metal-binding</keyword>
<evidence type="ECO:0000256" key="9">
    <source>
        <dbReference type="PROSITE-ProRule" id="PRU00175"/>
    </source>
</evidence>
<evidence type="ECO:0000256" key="6">
    <source>
        <dbReference type="ARBA" id="ARBA00022771"/>
    </source>
</evidence>
<dbReference type="EMBL" id="CAMGYJ010000007">
    <property type="protein sequence ID" value="CAI0446956.1"/>
    <property type="molecule type" value="Genomic_DNA"/>
</dbReference>
<name>A0AAV0MLI4_9ROSI</name>
<keyword evidence="8" id="KW-0862">Zinc</keyword>
<gene>
    <name evidence="11" type="ORF">LITE_LOCUS29224</name>
</gene>
<evidence type="ECO:0000313" key="11">
    <source>
        <dbReference type="EMBL" id="CAI0446956.1"/>
    </source>
</evidence>
<dbReference type="Pfam" id="PF13639">
    <property type="entry name" value="zf-RING_2"/>
    <property type="match status" value="1"/>
</dbReference>
<dbReference type="PROSITE" id="PS50089">
    <property type="entry name" value="ZF_RING_2"/>
    <property type="match status" value="1"/>
</dbReference>
<keyword evidence="6 9" id="KW-0863">Zinc-finger</keyword>
<feature type="non-terminal residue" evidence="11">
    <location>
        <position position="1"/>
    </location>
</feature>
<sequence>SSSRFRKLPSAAATAAAYKDCVVCLLEFEDGDYVRMLPVCSHAFHVDCIDIWVRSHANCSLCHATPGFLSDLRNSARSWRRQFGPASSTGAPMRYLVFQIENFWSLISPSPVGSRIATPTKLAAETISTMTVKNNN</sequence>
<dbReference type="InterPro" id="IPR001841">
    <property type="entry name" value="Znf_RING"/>
</dbReference>
<evidence type="ECO:0000256" key="2">
    <source>
        <dbReference type="ARBA" id="ARBA00004906"/>
    </source>
</evidence>
<dbReference type="InterPro" id="IPR013083">
    <property type="entry name" value="Znf_RING/FYVE/PHD"/>
</dbReference>
<dbReference type="SMART" id="SM00184">
    <property type="entry name" value="RING"/>
    <property type="match status" value="1"/>
</dbReference>
<comment type="pathway">
    <text evidence="2">Protein modification; protein ubiquitination.</text>
</comment>
<evidence type="ECO:0000256" key="5">
    <source>
        <dbReference type="ARBA" id="ARBA00022723"/>
    </source>
</evidence>
<keyword evidence="7" id="KW-0833">Ubl conjugation pathway</keyword>
<organism evidence="11 12">
    <name type="scientific">Linum tenue</name>
    <dbReference type="NCBI Taxonomy" id="586396"/>
    <lineage>
        <taxon>Eukaryota</taxon>
        <taxon>Viridiplantae</taxon>
        <taxon>Streptophyta</taxon>
        <taxon>Embryophyta</taxon>
        <taxon>Tracheophyta</taxon>
        <taxon>Spermatophyta</taxon>
        <taxon>Magnoliopsida</taxon>
        <taxon>eudicotyledons</taxon>
        <taxon>Gunneridae</taxon>
        <taxon>Pentapetalae</taxon>
        <taxon>rosids</taxon>
        <taxon>fabids</taxon>
        <taxon>Malpighiales</taxon>
        <taxon>Linaceae</taxon>
        <taxon>Linum</taxon>
    </lineage>
</organism>
<dbReference type="GO" id="GO:0061630">
    <property type="term" value="F:ubiquitin protein ligase activity"/>
    <property type="evidence" value="ECO:0007669"/>
    <property type="project" value="UniProtKB-EC"/>
</dbReference>
<evidence type="ECO:0000256" key="8">
    <source>
        <dbReference type="ARBA" id="ARBA00022833"/>
    </source>
</evidence>
<keyword evidence="12" id="KW-1185">Reference proteome</keyword>
<comment type="caution">
    <text evidence="11">The sequence shown here is derived from an EMBL/GenBank/DDBJ whole genome shotgun (WGS) entry which is preliminary data.</text>
</comment>
<evidence type="ECO:0000313" key="12">
    <source>
        <dbReference type="Proteomes" id="UP001154282"/>
    </source>
</evidence>
<accession>A0AAV0MLI4</accession>
<dbReference type="Gene3D" id="3.30.40.10">
    <property type="entry name" value="Zinc/RING finger domain, C3HC4 (zinc finger)"/>
    <property type="match status" value="1"/>
</dbReference>
<dbReference type="PANTHER" id="PTHR46913">
    <property type="entry name" value="RING-H2 FINGER PROTEIN ATL16"/>
    <property type="match status" value="1"/>
</dbReference>
<dbReference type="InterPro" id="IPR044600">
    <property type="entry name" value="ATL1/ATL16-like"/>
</dbReference>
<dbReference type="PANTHER" id="PTHR46913:SF21">
    <property type="entry name" value="RING-TYPE E3 UBIQUITIN TRANSFERASE"/>
    <property type="match status" value="1"/>
</dbReference>